<dbReference type="Proteomes" id="UP000242474">
    <property type="component" value="Unassembled WGS sequence"/>
</dbReference>
<keyword evidence="1" id="KW-0812">Transmembrane</keyword>
<evidence type="ECO:0000256" key="1">
    <source>
        <dbReference type="SAM" id="Phobius"/>
    </source>
</evidence>
<dbReference type="EMBL" id="KZ303513">
    <property type="protein sequence ID" value="PIA14796.1"/>
    <property type="molecule type" value="Genomic_DNA"/>
</dbReference>
<feature type="non-terminal residue" evidence="2">
    <location>
        <position position="83"/>
    </location>
</feature>
<dbReference type="Pfam" id="PF13430">
    <property type="entry name" value="DUF4112"/>
    <property type="match status" value="1"/>
</dbReference>
<feature type="transmembrane region" description="Helical" evidence="1">
    <location>
        <begin position="7"/>
        <end position="29"/>
    </location>
</feature>
<feature type="transmembrane region" description="Helical" evidence="1">
    <location>
        <begin position="49"/>
        <end position="69"/>
    </location>
</feature>
<evidence type="ECO:0000313" key="2">
    <source>
        <dbReference type="EMBL" id="PIA14796.1"/>
    </source>
</evidence>
<keyword evidence="1" id="KW-1133">Transmembrane helix</keyword>
<evidence type="ECO:0008006" key="4">
    <source>
        <dbReference type="Google" id="ProtNLM"/>
    </source>
</evidence>
<dbReference type="PANTHER" id="PTHR35519:SF2">
    <property type="entry name" value="PH DOMAIN PROTEIN"/>
    <property type="match status" value="1"/>
</dbReference>
<gene>
    <name evidence="2" type="ORF">COEREDRAFT_30875</name>
</gene>
<reference evidence="2 3" key="1">
    <citation type="journal article" date="2015" name="Genome Biol. Evol.">
        <title>Phylogenomic analyses indicate that early fungi evolved digesting cell walls of algal ancestors of land plants.</title>
        <authorList>
            <person name="Chang Y."/>
            <person name="Wang S."/>
            <person name="Sekimoto S."/>
            <person name="Aerts A.L."/>
            <person name="Choi C."/>
            <person name="Clum A."/>
            <person name="LaButti K.M."/>
            <person name="Lindquist E.A."/>
            <person name="Yee Ngan C."/>
            <person name="Ohm R.A."/>
            <person name="Salamov A.A."/>
            <person name="Grigoriev I.V."/>
            <person name="Spatafora J.W."/>
            <person name="Berbee M.L."/>
        </authorList>
    </citation>
    <scope>NUCLEOTIDE SEQUENCE [LARGE SCALE GENOMIC DNA]</scope>
    <source>
        <strain evidence="2 3">NRRL 1564</strain>
    </source>
</reference>
<sequence>VRFGVDSLIGLIPIIGDFAGVVLALLYVSMICKQFQTPASIKTQMFINVAIDFVVGLVPILGDIIDIMFKANMRNHRLIEKYV</sequence>
<evidence type="ECO:0000313" key="3">
    <source>
        <dbReference type="Proteomes" id="UP000242474"/>
    </source>
</evidence>
<protein>
    <recommendedName>
        <fullName evidence="4">DUF4112 domain-containing protein</fullName>
    </recommendedName>
</protein>
<keyword evidence="3" id="KW-1185">Reference proteome</keyword>
<dbReference type="AlphaFoldDB" id="A0A2G5B6Z4"/>
<dbReference type="PANTHER" id="PTHR35519">
    <property type="entry name" value="MEMBRANE PROTEINS"/>
    <property type="match status" value="1"/>
</dbReference>
<organism evidence="2 3">
    <name type="scientific">Coemansia reversa (strain ATCC 12441 / NRRL 1564)</name>
    <dbReference type="NCBI Taxonomy" id="763665"/>
    <lineage>
        <taxon>Eukaryota</taxon>
        <taxon>Fungi</taxon>
        <taxon>Fungi incertae sedis</taxon>
        <taxon>Zoopagomycota</taxon>
        <taxon>Kickxellomycotina</taxon>
        <taxon>Kickxellomycetes</taxon>
        <taxon>Kickxellales</taxon>
        <taxon>Kickxellaceae</taxon>
        <taxon>Coemansia</taxon>
    </lineage>
</organism>
<dbReference type="STRING" id="763665.A0A2G5B6Z4"/>
<name>A0A2G5B6Z4_COERN</name>
<proteinExistence type="predicted"/>
<keyword evidence="1" id="KW-0472">Membrane</keyword>
<feature type="non-terminal residue" evidence="2">
    <location>
        <position position="1"/>
    </location>
</feature>
<dbReference type="InterPro" id="IPR025187">
    <property type="entry name" value="DUF4112"/>
</dbReference>
<accession>A0A2G5B6Z4</accession>
<dbReference type="OrthoDB" id="2103474at2759"/>